<dbReference type="AlphaFoldDB" id="A0A9J5ZES3"/>
<name>A0A9J5ZES3_SOLCO</name>
<comment type="caution">
    <text evidence="1">The sequence shown here is derived from an EMBL/GenBank/DDBJ whole genome shotgun (WGS) entry which is preliminary data.</text>
</comment>
<gene>
    <name evidence="1" type="ORF">H5410_022206</name>
</gene>
<evidence type="ECO:0008006" key="3">
    <source>
        <dbReference type="Google" id="ProtNLM"/>
    </source>
</evidence>
<protein>
    <recommendedName>
        <fullName evidence="3">Reverse transcriptase</fullName>
    </recommendedName>
</protein>
<reference evidence="1 2" key="1">
    <citation type="submission" date="2020-09" db="EMBL/GenBank/DDBJ databases">
        <title>De no assembly of potato wild relative species, Solanum commersonii.</title>
        <authorList>
            <person name="Cho K."/>
        </authorList>
    </citation>
    <scope>NUCLEOTIDE SEQUENCE [LARGE SCALE GENOMIC DNA]</scope>
    <source>
        <strain evidence="1">LZ3.2</strain>
        <tissue evidence="1">Leaf</tissue>
    </source>
</reference>
<sequence length="123" mass="14435">MTANIERVSFARVLIETDITQQLPQELYIEKPDGTLITQAIKYEWTPQFCHTCMKMENKEVYDFDTPNARMRLWDSLRGLTLNSSEPWLILGDFNAILSREDRLNGELVKPRKQWTSNLVLMI</sequence>
<proteinExistence type="predicted"/>
<dbReference type="OrthoDB" id="1751950at2759"/>
<keyword evidence="2" id="KW-1185">Reference proteome</keyword>
<organism evidence="1 2">
    <name type="scientific">Solanum commersonii</name>
    <name type="common">Commerson's wild potato</name>
    <name type="synonym">Commerson's nightshade</name>
    <dbReference type="NCBI Taxonomy" id="4109"/>
    <lineage>
        <taxon>Eukaryota</taxon>
        <taxon>Viridiplantae</taxon>
        <taxon>Streptophyta</taxon>
        <taxon>Embryophyta</taxon>
        <taxon>Tracheophyta</taxon>
        <taxon>Spermatophyta</taxon>
        <taxon>Magnoliopsida</taxon>
        <taxon>eudicotyledons</taxon>
        <taxon>Gunneridae</taxon>
        <taxon>Pentapetalae</taxon>
        <taxon>asterids</taxon>
        <taxon>lamiids</taxon>
        <taxon>Solanales</taxon>
        <taxon>Solanaceae</taxon>
        <taxon>Solanoideae</taxon>
        <taxon>Solaneae</taxon>
        <taxon>Solanum</taxon>
    </lineage>
</organism>
<dbReference type="SUPFAM" id="SSF56219">
    <property type="entry name" value="DNase I-like"/>
    <property type="match status" value="1"/>
</dbReference>
<dbReference type="Gene3D" id="3.60.10.10">
    <property type="entry name" value="Endonuclease/exonuclease/phosphatase"/>
    <property type="match status" value="1"/>
</dbReference>
<dbReference type="PANTHER" id="PTHR33233">
    <property type="entry name" value="ENDONUCLEASE/EXONUCLEASE/PHOSPHATASE"/>
    <property type="match status" value="1"/>
</dbReference>
<evidence type="ECO:0000313" key="1">
    <source>
        <dbReference type="EMBL" id="KAG5610925.1"/>
    </source>
</evidence>
<accession>A0A9J5ZES3</accession>
<evidence type="ECO:0000313" key="2">
    <source>
        <dbReference type="Proteomes" id="UP000824120"/>
    </source>
</evidence>
<dbReference type="Proteomes" id="UP000824120">
    <property type="component" value="Chromosome 4"/>
</dbReference>
<dbReference type="InterPro" id="IPR036691">
    <property type="entry name" value="Endo/exonu/phosph_ase_sf"/>
</dbReference>
<dbReference type="PANTHER" id="PTHR33233:SF14">
    <property type="entry name" value="ENDONUCLEASE_EXONUCLEASE_PHOSPHATASE"/>
    <property type="match status" value="1"/>
</dbReference>
<dbReference type="EMBL" id="JACXVP010000004">
    <property type="protein sequence ID" value="KAG5610925.1"/>
    <property type="molecule type" value="Genomic_DNA"/>
</dbReference>